<evidence type="ECO:0000313" key="1">
    <source>
        <dbReference type="EMBL" id="KAK4213116.1"/>
    </source>
</evidence>
<accession>A0AAN6Y6I5</accession>
<organism evidence="1 2">
    <name type="scientific">Rhypophila decipiens</name>
    <dbReference type="NCBI Taxonomy" id="261697"/>
    <lineage>
        <taxon>Eukaryota</taxon>
        <taxon>Fungi</taxon>
        <taxon>Dikarya</taxon>
        <taxon>Ascomycota</taxon>
        <taxon>Pezizomycotina</taxon>
        <taxon>Sordariomycetes</taxon>
        <taxon>Sordariomycetidae</taxon>
        <taxon>Sordariales</taxon>
        <taxon>Naviculisporaceae</taxon>
        <taxon>Rhypophila</taxon>
    </lineage>
</organism>
<reference evidence="1" key="1">
    <citation type="journal article" date="2023" name="Mol. Phylogenet. Evol.">
        <title>Genome-scale phylogeny and comparative genomics of the fungal order Sordariales.</title>
        <authorList>
            <person name="Hensen N."/>
            <person name="Bonometti L."/>
            <person name="Westerberg I."/>
            <person name="Brannstrom I.O."/>
            <person name="Guillou S."/>
            <person name="Cros-Aarteil S."/>
            <person name="Calhoun S."/>
            <person name="Haridas S."/>
            <person name="Kuo A."/>
            <person name="Mondo S."/>
            <person name="Pangilinan J."/>
            <person name="Riley R."/>
            <person name="LaButti K."/>
            <person name="Andreopoulos B."/>
            <person name="Lipzen A."/>
            <person name="Chen C."/>
            <person name="Yan M."/>
            <person name="Daum C."/>
            <person name="Ng V."/>
            <person name="Clum A."/>
            <person name="Steindorff A."/>
            <person name="Ohm R.A."/>
            <person name="Martin F."/>
            <person name="Silar P."/>
            <person name="Natvig D.O."/>
            <person name="Lalanne C."/>
            <person name="Gautier V."/>
            <person name="Ament-Velasquez S.L."/>
            <person name="Kruys A."/>
            <person name="Hutchinson M.I."/>
            <person name="Powell A.J."/>
            <person name="Barry K."/>
            <person name="Miller A.N."/>
            <person name="Grigoriev I.V."/>
            <person name="Debuchy R."/>
            <person name="Gladieux P."/>
            <person name="Hiltunen Thoren M."/>
            <person name="Johannesson H."/>
        </authorList>
    </citation>
    <scope>NUCLEOTIDE SEQUENCE</scope>
    <source>
        <strain evidence="1">PSN293</strain>
    </source>
</reference>
<reference evidence="1" key="2">
    <citation type="submission" date="2023-05" db="EMBL/GenBank/DDBJ databases">
        <authorList>
            <consortium name="Lawrence Berkeley National Laboratory"/>
            <person name="Steindorff A."/>
            <person name="Hensen N."/>
            <person name="Bonometti L."/>
            <person name="Westerberg I."/>
            <person name="Brannstrom I.O."/>
            <person name="Guillou S."/>
            <person name="Cros-Aarteil S."/>
            <person name="Calhoun S."/>
            <person name="Haridas S."/>
            <person name="Kuo A."/>
            <person name="Mondo S."/>
            <person name="Pangilinan J."/>
            <person name="Riley R."/>
            <person name="Labutti K."/>
            <person name="Andreopoulos B."/>
            <person name="Lipzen A."/>
            <person name="Chen C."/>
            <person name="Yanf M."/>
            <person name="Daum C."/>
            <person name="Ng V."/>
            <person name="Clum A."/>
            <person name="Ohm R."/>
            <person name="Martin F."/>
            <person name="Silar P."/>
            <person name="Natvig D."/>
            <person name="Lalanne C."/>
            <person name="Gautier V."/>
            <person name="Ament-Velasquez S.L."/>
            <person name="Kruys A."/>
            <person name="Hutchinson M.I."/>
            <person name="Powell A.J."/>
            <person name="Barry K."/>
            <person name="Miller A.N."/>
            <person name="Grigoriev I.V."/>
            <person name="Debuchy R."/>
            <person name="Gladieux P."/>
            <person name="Thoren M.H."/>
            <person name="Johannesson H."/>
        </authorList>
    </citation>
    <scope>NUCLEOTIDE SEQUENCE</scope>
    <source>
        <strain evidence="1">PSN293</strain>
    </source>
</reference>
<name>A0AAN6Y6I5_9PEZI</name>
<dbReference type="EMBL" id="MU858114">
    <property type="protein sequence ID" value="KAK4213116.1"/>
    <property type="molecule type" value="Genomic_DNA"/>
</dbReference>
<protein>
    <submittedName>
        <fullName evidence="1">Uncharacterized protein</fullName>
    </submittedName>
</protein>
<sequence length="470" mass="52121">MSPSDYAWERLPDPLAPTAELPSLSGSRLQLVEALSLNLALQEFEMVFPSAFAEMKKTSNKSGLEALSLQKTYCKLEETHGGQGIMNDLLHAIPRDVLKSIVLGTVGFDAQHGLKGHGTSGGGVYVVSICTEPNGGFLTIKGLARLLANMQKYIDGSEAWLSREDRAGTMPANYADLAAFVSQVDTKYFGNILPDASPRFGRTGDLRASARQLKKLLQQRYDEAIKHNPTGETVILQSPVLVGSSGCLIERCKKYDLVGGSLKDVSKTYTLLMSLLGVQGANPRPSVLTPIRIWEPGQLGDAELLVTALANSYIMQDGLNVTECGQNKDTQTATQFHEAAVYVCATDDTLRNNLDISEKWAREYDERVDKILSMSPLTNSNIEKDWEVLSNKFDDLIIAAEEVAAKEARFREAKAKRERLTEEWRQEAEFREEMLAIFKEWDRVGKEVREERAARAQAEAEAETVQQERI</sequence>
<keyword evidence="2" id="KW-1185">Reference proteome</keyword>
<comment type="caution">
    <text evidence="1">The sequence shown here is derived from an EMBL/GenBank/DDBJ whole genome shotgun (WGS) entry which is preliminary data.</text>
</comment>
<dbReference type="Proteomes" id="UP001301769">
    <property type="component" value="Unassembled WGS sequence"/>
</dbReference>
<evidence type="ECO:0000313" key="2">
    <source>
        <dbReference type="Proteomes" id="UP001301769"/>
    </source>
</evidence>
<dbReference type="AlphaFoldDB" id="A0AAN6Y6I5"/>
<proteinExistence type="predicted"/>
<gene>
    <name evidence="1" type="ORF">QBC37DRAFT_374332</name>
</gene>